<dbReference type="Gene3D" id="3.60.20.10">
    <property type="entry name" value="Glutamine Phosphoribosylpyrophosphate, subunit 1, domain 1"/>
    <property type="match status" value="1"/>
</dbReference>
<dbReference type="Proteomes" id="UP000245946">
    <property type="component" value="Unassembled WGS sequence"/>
</dbReference>
<keyword evidence="3 5" id="KW-0539">Nucleus</keyword>
<evidence type="ECO:0000256" key="5">
    <source>
        <dbReference type="RuleBase" id="RU000551"/>
    </source>
</evidence>
<name>A0A316ZB37_9BASI</name>
<proteinExistence type="inferred from homology"/>
<comment type="subcellular location">
    <subcellularLocation>
        <location evidence="5">Cytoplasm</location>
    </subcellularLocation>
    <subcellularLocation>
        <location evidence="5">Nucleus</location>
    </subcellularLocation>
</comment>
<dbReference type="InterPro" id="IPR000426">
    <property type="entry name" value="Proteasome_asu_N"/>
</dbReference>
<evidence type="ECO:0000256" key="3">
    <source>
        <dbReference type="ARBA" id="ARBA00023242"/>
    </source>
</evidence>
<sequence length="293" mass="31313">MSRSSYDRYLTVFSPDGRLYQVEYAFKAIASAGLTSIAIRGKDCAVVCTQKKIPDKLLDPSSVTHIFKLTQEIGCIVTGRIADARSQVQRARAEAAEFKYKYGYDITPDLLSKRMANINQVYTQRAAMRPLGISMMIVGLDTKGPQVFKIDPAGYYVGFRATAAGAKQTEAINFLEKQFKKSSSTTASAGAAAGAAASAGAEHSADVAAAEAEAISRRMGTDEVIELAVTTLATVLAQDLKAGELEIGIVGGPAAAAAEGAEDASKETLEQRRFRKLTDEEIGAVLERLAERD</sequence>
<dbReference type="GO" id="GO:0005634">
    <property type="term" value="C:nucleus"/>
    <property type="evidence" value="ECO:0007669"/>
    <property type="project" value="UniProtKB-SubCell"/>
</dbReference>
<dbReference type="GO" id="GO:0019773">
    <property type="term" value="C:proteasome core complex, alpha-subunit complex"/>
    <property type="evidence" value="ECO:0007669"/>
    <property type="project" value="UniProtKB-UniRule"/>
</dbReference>
<dbReference type="PROSITE" id="PS00388">
    <property type="entry name" value="PROTEASOME_ALPHA_1"/>
    <property type="match status" value="1"/>
</dbReference>
<organism evidence="7 8">
    <name type="scientific">Tilletiopsis washingtonensis</name>
    <dbReference type="NCBI Taxonomy" id="58919"/>
    <lineage>
        <taxon>Eukaryota</taxon>
        <taxon>Fungi</taxon>
        <taxon>Dikarya</taxon>
        <taxon>Basidiomycota</taxon>
        <taxon>Ustilaginomycotina</taxon>
        <taxon>Exobasidiomycetes</taxon>
        <taxon>Entylomatales</taxon>
        <taxon>Entylomatales incertae sedis</taxon>
        <taxon>Tilletiopsis</taxon>
    </lineage>
</organism>
<feature type="domain" description="Proteasome alpha-type subunits" evidence="6">
    <location>
        <begin position="6"/>
        <end position="28"/>
    </location>
</feature>
<accession>A0A316ZB37</accession>
<dbReference type="Pfam" id="PF10584">
    <property type="entry name" value="Proteasome_A_N"/>
    <property type="match status" value="1"/>
</dbReference>
<dbReference type="InterPro" id="IPR023332">
    <property type="entry name" value="Proteasome_alpha-type"/>
</dbReference>
<dbReference type="InterPro" id="IPR034642">
    <property type="entry name" value="Proteasome_subunit_alpha6"/>
</dbReference>
<dbReference type="InterPro" id="IPR029055">
    <property type="entry name" value="Ntn_hydrolases_N"/>
</dbReference>
<evidence type="ECO:0000256" key="2">
    <source>
        <dbReference type="ARBA" id="ARBA00022942"/>
    </source>
</evidence>
<evidence type="ECO:0000313" key="8">
    <source>
        <dbReference type="Proteomes" id="UP000245946"/>
    </source>
</evidence>
<dbReference type="Pfam" id="PF00227">
    <property type="entry name" value="Proteasome"/>
    <property type="match status" value="1"/>
</dbReference>
<evidence type="ECO:0000256" key="1">
    <source>
        <dbReference type="ARBA" id="ARBA00022490"/>
    </source>
</evidence>
<dbReference type="RefSeq" id="XP_025599326.1">
    <property type="nucleotide sequence ID" value="XM_025744702.1"/>
</dbReference>
<keyword evidence="2 4" id="KW-0647">Proteasome</keyword>
<dbReference type="CDD" id="cd03754">
    <property type="entry name" value="proteasome_alpha_type_6"/>
    <property type="match status" value="1"/>
</dbReference>
<dbReference type="SMART" id="SM00948">
    <property type="entry name" value="Proteasome_A_N"/>
    <property type="match status" value="1"/>
</dbReference>
<dbReference type="PANTHER" id="PTHR11599">
    <property type="entry name" value="PROTEASOME SUBUNIT ALPHA/BETA"/>
    <property type="match status" value="1"/>
</dbReference>
<evidence type="ECO:0000259" key="6">
    <source>
        <dbReference type="PROSITE" id="PS00388"/>
    </source>
</evidence>
<dbReference type="InterPro" id="IPR050115">
    <property type="entry name" value="Proteasome_alpha"/>
</dbReference>
<dbReference type="InterPro" id="IPR001353">
    <property type="entry name" value="Proteasome_sua/b"/>
</dbReference>
<keyword evidence="8" id="KW-1185">Reference proteome</keyword>
<comment type="similarity">
    <text evidence="4 5">Belongs to the peptidase T1A family.</text>
</comment>
<dbReference type="GO" id="GO:0006511">
    <property type="term" value="P:ubiquitin-dependent protein catabolic process"/>
    <property type="evidence" value="ECO:0007669"/>
    <property type="project" value="InterPro"/>
</dbReference>
<protein>
    <recommendedName>
        <fullName evidence="5">Proteasome subunit alpha type</fullName>
    </recommendedName>
</protein>
<reference evidence="7 8" key="1">
    <citation type="journal article" date="2018" name="Mol. Biol. Evol.">
        <title>Broad Genomic Sampling Reveals a Smut Pathogenic Ancestry of the Fungal Clade Ustilaginomycotina.</title>
        <authorList>
            <person name="Kijpornyongpan T."/>
            <person name="Mondo S.J."/>
            <person name="Barry K."/>
            <person name="Sandor L."/>
            <person name="Lee J."/>
            <person name="Lipzen A."/>
            <person name="Pangilinan J."/>
            <person name="LaButti K."/>
            <person name="Hainaut M."/>
            <person name="Henrissat B."/>
            <person name="Grigoriev I.V."/>
            <person name="Spatafora J.W."/>
            <person name="Aime M.C."/>
        </authorList>
    </citation>
    <scope>NUCLEOTIDE SEQUENCE [LARGE SCALE GENOMIC DNA]</scope>
    <source>
        <strain evidence="7 8">MCA 4186</strain>
    </source>
</reference>
<dbReference type="SUPFAM" id="SSF56235">
    <property type="entry name" value="N-terminal nucleophile aminohydrolases (Ntn hydrolases)"/>
    <property type="match status" value="1"/>
</dbReference>
<dbReference type="STRING" id="58919.A0A316ZB37"/>
<dbReference type="AlphaFoldDB" id="A0A316ZB37"/>
<keyword evidence="1 5" id="KW-0963">Cytoplasm</keyword>
<dbReference type="GeneID" id="37272246"/>
<dbReference type="PROSITE" id="PS51475">
    <property type="entry name" value="PROTEASOME_ALPHA_2"/>
    <property type="match status" value="1"/>
</dbReference>
<dbReference type="GO" id="GO:0005737">
    <property type="term" value="C:cytoplasm"/>
    <property type="evidence" value="ECO:0007669"/>
    <property type="project" value="UniProtKB-SubCell"/>
</dbReference>
<evidence type="ECO:0000313" key="7">
    <source>
        <dbReference type="EMBL" id="PWN99047.1"/>
    </source>
</evidence>
<dbReference type="OrthoDB" id="431557at2759"/>
<dbReference type="EMBL" id="KZ819289">
    <property type="protein sequence ID" value="PWN99047.1"/>
    <property type="molecule type" value="Genomic_DNA"/>
</dbReference>
<gene>
    <name evidence="7" type="ORF">FA09DRAFT_345600</name>
</gene>
<evidence type="ECO:0000256" key="4">
    <source>
        <dbReference type="PROSITE-ProRule" id="PRU00808"/>
    </source>
</evidence>
<comment type="subunit">
    <text evidence="5">The 26S proteasome consists of a 20S proteasome core and two 19S regulatory subunits.</text>
</comment>